<accession>V7D429</accession>
<sequence length="55" mass="5937">MNTHRCVLLQGVQNIKNAYAHLLQARSDQACQSSALIMVDGVVCTVPLGQGVMPR</sequence>
<dbReference type="EMBL" id="AXUP01000462">
    <property type="protein sequence ID" value="ESW37087.1"/>
    <property type="molecule type" value="Genomic_DNA"/>
</dbReference>
<protein>
    <submittedName>
        <fullName evidence="1">Uncharacterized protein</fullName>
    </submittedName>
</protein>
<dbReference type="AlphaFoldDB" id="V7D429"/>
<gene>
    <name evidence="1" type="ORF">O164_26825</name>
</gene>
<evidence type="ECO:0000313" key="2">
    <source>
        <dbReference type="Proteomes" id="UP000018511"/>
    </source>
</evidence>
<dbReference type="Proteomes" id="UP000018511">
    <property type="component" value="Unassembled WGS sequence"/>
</dbReference>
<name>V7D429_9PSED</name>
<comment type="caution">
    <text evidence="1">The sequence shown here is derived from an EMBL/GenBank/DDBJ whole genome shotgun (WGS) entry which is preliminary data.</text>
</comment>
<organism evidence="1 2">
    <name type="scientific">Pseudomonas taiwanensis SJ9</name>
    <dbReference type="NCBI Taxonomy" id="1388762"/>
    <lineage>
        <taxon>Bacteria</taxon>
        <taxon>Pseudomonadati</taxon>
        <taxon>Pseudomonadota</taxon>
        <taxon>Gammaproteobacteria</taxon>
        <taxon>Pseudomonadales</taxon>
        <taxon>Pseudomonadaceae</taxon>
        <taxon>Pseudomonas</taxon>
    </lineage>
</organism>
<evidence type="ECO:0000313" key="1">
    <source>
        <dbReference type="EMBL" id="ESW37087.1"/>
    </source>
</evidence>
<reference evidence="1 2" key="1">
    <citation type="submission" date="2013-10" db="EMBL/GenBank/DDBJ databases">
        <title>Whole Genome Shotgun Sequence of Pseudomonas taiwanensis SJ9.</title>
        <authorList>
            <person name="Hong S.-J."/>
            <person name="Shin J.-H."/>
        </authorList>
    </citation>
    <scope>NUCLEOTIDE SEQUENCE [LARGE SCALE GENOMIC DNA]</scope>
    <source>
        <strain evidence="1 2">SJ9</strain>
    </source>
</reference>
<proteinExistence type="predicted"/>